<gene>
    <name evidence="4" type="ORF">P167DRAFT_511668</name>
</gene>
<protein>
    <submittedName>
        <fullName evidence="4">FSH1-domain-containing protein</fullName>
    </submittedName>
</protein>
<dbReference type="InParanoid" id="A0A3N4KK69"/>
<dbReference type="OrthoDB" id="2094269at2759"/>
<dbReference type="GO" id="GO:0016787">
    <property type="term" value="F:hydrolase activity"/>
    <property type="evidence" value="ECO:0007669"/>
    <property type="project" value="UniProtKB-KW"/>
</dbReference>
<dbReference type="InterPro" id="IPR029058">
    <property type="entry name" value="AB_hydrolase_fold"/>
</dbReference>
<dbReference type="FunCoup" id="A0A3N4KK69">
    <property type="interactions" value="384"/>
</dbReference>
<name>A0A3N4KK69_9PEZI</name>
<dbReference type="SUPFAM" id="SSF53474">
    <property type="entry name" value="alpha/beta-Hydrolases"/>
    <property type="match status" value="1"/>
</dbReference>
<dbReference type="PANTHER" id="PTHR48070:SF6">
    <property type="entry name" value="ESTERASE OVCA2"/>
    <property type="match status" value="1"/>
</dbReference>
<dbReference type="InterPro" id="IPR005645">
    <property type="entry name" value="FSH-like_dom"/>
</dbReference>
<dbReference type="GO" id="GO:0005634">
    <property type="term" value="C:nucleus"/>
    <property type="evidence" value="ECO:0007669"/>
    <property type="project" value="TreeGrafter"/>
</dbReference>
<evidence type="ECO:0000313" key="5">
    <source>
        <dbReference type="Proteomes" id="UP000277580"/>
    </source>
</evidence>
<dbReference type="STRING" id="1392247.A0A3N4KK69"/>
<feature type="region of interest" description="Disordered" evidence="2">
    <location>
        <begin position="54"/>
        <end position="77"/>
    </location>
</feature>
<dbReference type="Gene3D" id="3.40.50.1820">
    <property type="entry name" value="alpha/beta hydrolase"/>
    <property type="match status" value="1"/>
</dbReference>
<organism evidence="4 5">
    <name type="scientific">Morchella conica CCBAS932</name>
    <dbReference type="NCBI Taxonomy" id="1392247"/>
    <lineage>
        <taxon>Eukaryota</taxon>
        <taxon>Fungi</taxon>
        <taxon>Dikarya</taxon>
        <taxon>Ascomycota</taxon>
        <taxon>Pezizomycotina</taxon>
        <taxon>Pezizomycetes</taxon>
        <taxon>Pezizales</taxon>
        <taxon>Morchellaceae</taxon>
        <taxon>Morchella</taxon>
    </lineage>
</organism>
<reference evidence="4 5" key="1">
    <citation type="journal article" date="2018" name="Nat. Ecol. Evol.">
        <title>Pezizomycetes genomes reveal the molecular basis of ectomycorrhizal truffle lifestyle.</title>
        <authorList>
            <person name="Murat C."/>
            <person name="Payen T."/>
            <person name="Noel B."/>
            <person name="Kuo A."/>
            <person name="Morin E."/>
            <person name="Chen J."/>
            <person name="Kohler A."/>
            <person name="Krizsan K."/>
            <person name="Balestrini R."/>
            <person name="Da Silva C."/>
            <person name="Montanini B."/>
            <person name="Hainaut M."/>
            <person name="Levati E."/>
            <person name="Barry K.W."/>
            <person name="Belfiori B."/>
            <person name="Cichocki N."/>
            <person name="Clum A."/>
            <person name="Dockter R.B."/>
            <person name="Fauchery L."/>
            <person name="Guy J."/>
            <person name="Iotti M."/>
            <person name="Le Tacon F."/>
            <person name="Lindquist E.A."/>
            <person name="Lipzen A."/>
            <person name="Malagnac F."/>
            <person name="Mello A."/>
            <person name="Molinier V."/>
            <person name="Miyauchi S."/>
            <person name="Poulain J."/>
            <person name="Riccioni C."/>
            <person name="Rubini A."/>
            <person name="Sitrit Y."/>
            <person name="Splivallo R."/>
            <person name="Traeger S."/>
            <person name="Wang M."/>
            <person name="Zifcakova L."/>
            <person name="Wipf D."/>
            <person name="Zambonelli A."/>
            <person name="Paolocci F."/>
            <person name="Nowrousian M."/>
            <person name="Ottonello S."/>
            <person name="Baldrian P."/>
            <person name="Spatafora J.W."/>
            <person name="Henrissat B."/>
            <person name="Nagy L.G."/>
            <person name="Aury J.M."/>
            <person name="Wincker P."/>
            <person name="Grigoriev I.V."/>
            <person name="Bonfante P."/>
            <person name="Martin F.M."/>
        </authorList>
    </citation>
    <scope>NUCLEOTIDE SEQUENCE [LARGE SCALE GENOMIC DNA]</scope>
    <source>
        <strain evidence="4 5">CCBAS932</strain>
    </source>
</reference>
<keyword evidence="5" id="KW-1185">Reference proteome</keyword>
<evidence type="ECO:0000256" key="2">
    <source>
        <dbReference type="SAM" id="MobiDB-lite"/>
    </source>
</evidence>
<dbReference type="AlphaFoldDB" id="A0A3N4KK69"/>
<dbReference type="InterPro" id="IPR050593">
    <property type="entry name" value="LovG"/>
</dbReference>
<dbReference type="PANTHER" id="PTHR48070">
    <property type="entry name" value="ESTERASE OVCA2"/>
    <property type="match status" value="1"/>
</dbReference>
<dbReference type="Pfam" id="PF03959">
    <property type="entry name" value="FSH1"/>
    <property type="match status" value="1"/>
</dbReference>
<feature type="domain" description="Serine hydrolase" evidence="3">
    <location>
        <begin position="1"/>
        <end position="225"/>
    </location>
</feature>
<dbReference type="EMBL" id="ML119159">
    <property type="protein sequence ID" value="RPB08721.1"/>
    <property type="molecule type" value="Genomic_DNA"/>
</dbReference>
<sequence>MSTPLKLLFLHGYTQSGPLFHAKTKALEKLLLKSLPAGTTLSFPTAPHLLKLSDLPGHTPAASAGNEGGAEEEEQSADNWAWWRRNDATGEYTGLNETWAFLGKLLDSEGPFDGCIGFSQGGALTSLLTSLLEPAHAPSRPASFTTTHPPFRFSIVYSGFRAPSPHYDYFYTPKIATPTLHFIGSLDTVVDESRSLALVHEHAGEPRVVYHPGGHYLPAGKQFANVVVGFVREHAKPVVGVEEEGVEDMDVPF</sequence>
<evidence type="ECO:0000259" key="3">
    <source>
        <dbReference type="Pfam" id="PF03959"/>
    </source>
</evidence>
<proteinExistence type="predicted"/>
<keyword evidence="1" id="KW-0378">Hydrolase</keyword>
<dbReference type="GO" id="GO:0005737">
    <property type="term" value="C:cytoplasm"/>
    <property type="evidence" value="ECO:0007669"/>
    <property type="project" value="TreeGrafter"/>
</dbReference>
<accession>A0A3N4KK69</accession>
<dbReference type="Proteomes" id="UP000277580">
    <property type="component" value="Unassembled WGS sequence"/>
</dbReference>
<evidence type="ECO:0000256" key="1">
    <source>
        <dbReference type="ARBA" id="ARBA00022801"/>
    </source>
</evidence>
<dbReference type="GO" id="GO:0019748">
    <property type="term" value="P:secondary metabolic process"/>
    <property type="evidence" value="ECO:0007669"/>
    <property type="project" value="TreeGrafter"/>
</dbReference>
<evidence type="ECO:0000313" key="4">
    <source>
        <dbReference type="EMBL" id="RPB08721.1"/>
    </source>
</evidence>